<dbReference type="Pfam" id="PF01014">
    <property type="entry name" value="Uricase"/>
    <property type="match status" value="2"/>
</dbReference>
<dbReference type="PRINTS" id="PR00093">
    <property type="entry name" value="URICASE"/>
</dbReference>
<feature type="binding site" evidence="9">
    <location>
        <position position="255"/>
    </location>
    <ligand>
        <name>urate</name>
        <dbReference type="ChEBI" id="CHEBI:17775"/>
    </ligand>
</feature>
<dbReference type="GO" id="GO:0004846">
    <property type="term" value="F:urate oxidase activity"/>
    <property type="evidence" value="ECO:0007669"/>
    <property type="project" value="UniProtKB-EC"/>
</dbReference>
<comment type="function">
    <text evidence="7 10">Catalyzes the oxidation of uric acid to 5-hydroxyisourate, which is further processed to form (S)-allantoin.</text>
</comment>
<feature type="active site" description="Charge relay system" evidence="8">
    <location>
        <position position="17"/>
    </location>
</feature>
<sequence length="299" mass="33764">MGGDAVGDYELEHQHGKARVRVARVWREGNSHVMVEWSVAISVRSKSLSAYTEGDNTAVVATDTIKNTVYVLAKRCCRSLSLEEFGVMLGEHFVTTYPEVTEAHVSLNQRPWERVSIDGLQHEHGYKLGLENRTAEVHTTKDGKSVVTAGVSDLRLLKTTKSGFEGYIRDKYTLLLETRERMMASSIRSVWRYSRKPSDYNEVYATVRKILESTFFGPCKGGVYSPSVQNTLYLMAKEVLLRIPEIESVYLNMPNIHFLPVNMPAIGVEFKDDVYLPTDEPHGSIEAKLSRKELITSKL</sequence>
<keyword evidence="4 7" id="KW-0659">Purine metabolism</keyword>
<feature type="binding site" evidence="9">
    <location>
        <position position="62"/>
    </location>
    <ligand>
        <name>O2</name>
        <dbReference type="ChEBI" id="CHEBI:15379"/>
    </ligand>
</feature>
<evidence type="ECO:0000313" key="12">
    <source>
        <dbReference type="Proteomes" id="UP001605036"/>
    </source>
</evidence>
<evidence type="ECO:0000256" key="6">
    <source>
        <dbReference type="ARBA" id="ARBA00023140"/>
    </source>
</evidence>
<comment type="pathway">
    <text evidence="2 7">Purine metabolism; urate degradation; (S)-allantoin from urate: step 1/3.</text>
</comment>
<comment type="caution">
    <text evidence="11">The sequence shown here is derived from an EMBL/GenBank/DDBJ whole genome shotgun (WGS) entry which is preliminary data.</text>
</comment>
<dbReference type="PANTHER" id="PTHR42874">
    <property type="entry name" value="URICASE"/>
    <property type="match status" value="1"/>
</dbReference>
<evidence type="ECO:0000256" key="3">
    <source>
        <dbReference type="ARBA" id="ARBA00009760"/>
    </source>
</evidence>
<feature type="binding site" evidence="9">
    <location>
        <position position="63"/>
    </location>
    <ligand>
        <name>urate</name>
        <dbReference type="ChEBI" id="CHEBI:17775"/>
    </ligand>
</feature>
<dbReference type="EC" id="1.7.3.3" evidence="7 10"/>
<evidence type="ECO:0000256" key="9">
    <source>
        <dbReference type="PIRSR" id="PIRSR000241-2"/>
    </source>
</evidence>
<comment type="similarity">
    <text evidence="3 7 10">Belongs to the uricase family.</text>
</comment>
<evidence type="ECO:0000256" key="5">
    <source>
        <dbReference type="ARBA" id="ARBA00023002"/>
    </source>
</evidence>
<dbReference type="PIRSF" id="PIRSF000241">
    <property type="entry name" value="Urate_oxidase"/>
    <property type="match status" value="1"/>
</dbReference>
<dbReference type="EMBL" id="JBHFFA010000008">
    <property type="protein sequence ID" value="KAL2609002.1"/>
    <property type="molecule type" value="Genomic_DNA"/>
</dbReference>
<feature type="binding site" evidence="9">
    <location>
        <position position="63"/>
    </location>
    <ligand>
        <name>5-hydroxyisourate</name>
        <dbReference type="ChEBI" id="CHEBI:18072"/>
    </ligand>
</feature>
<evidence type="ECO:0000256" key="1">
    <source>
        <dbReference type="ARBA" id="ARBA00004275"/>
    </source>
</evidence>
<dbReference type="GO" id="GO:0005777">
    <property type="term" value="C:peroxisome"/>
    <property type="evidence" value="ECO:0007669"/>
    <property type="project" value="UniProtKB-SubCell"/>
</dbReference>
<feature type="binding site" evidence="9">
    <location>
        <position position="181"/>
    </location>
    <ligand>
        <name>urate</name>
        <dbReference type="ChEBI" id="CHEBI:17775"/>
    </ligand>
</feature>
<gene>
    <name evidence="11" type="ORF">R1flu_027575</name>
</gene>
<dbReference type="Gene3D" id="3.10.270.10">
    <property type="entry name" value="Urate Oxidase"/>
    <property type="match status" value="1"/>
</dbReference>
<dbReference type="NCBIfam" id="TIGR03383">
    <property type="entry name" value="urate_oxi"/>
    <property type="match status" value="1"/>
</dbReference>
<feature type="binding site" evidence="9">
    <location>
        <position position="181"/>
    </location>
    <ligand>
        <name>5-hydroxyisourate</name>
        <dbReference type="ChEBI" id="CHEBI:18072"/>
    </ligand>
</feature>
<evidence type="ECO:0000256" key="7">
    <source>
        <dbReference type="PIRNR" id="PIRNR000241"/>
    </source>
</evidence>
<keyword evidence="5 7" id="KW-0560">Oxidoreductase</keyword>
<feature type="binding site" evidence="9">
    <location>
        <position position="62"/>
    </location>
    <ligand>
        <name>5-hydroxyisourate</name>
        <dbReference type="ChEBI" id="CHEBI:18072"/>
    </ligand>
</feature>
<protein>
    <recommendedName>
        <fullName evidence="7 10">Uricase</fullName>
        <ecNumber evidence="7 10">1.7.3.3</ecNumber>
    </recommendedName>
    <alternativeName>
        <fullName evidence="7">Urate oxidase</fullName>
    </alternativeName>
</protein>
<feature type="binding site" evidence="9">
    <location>
        <position position="164"/>
    </location>
    <ligand>
        <name>5-hydroxyisourate</name>
        <dbReference type="ChEBI" id="CHEBI:18072"/>
    </ligand>
</feature>
<evidence type="ECO:0000256" key="4">
    <source>
        <dbReference type="ARBA" id="ARBA00022631"/>
    </source>
</evidence>
<evidence type="ECO:0000256" key="10">
    <source>
        <dbReference type="RuleBase" id="RU004455"/>
    </source>
</evidence>
<dbReference type="AlphaFoldDB" id="A0ABD1XJ82"/>
<dbReference type="InterPro" id="IPR019842">
    <property type="entry name" value="Uricase_CS"/>
</dbReference>
<keyword evidence="6 7" id="KW-0576">Peroxisome</keyword>
<reference evidence="11 12" key="1">
    <citation type="submission" date="2024-09" db="EMBL/GenBank/DDBJ databases">
        <title>Chromosome-scale assembly of Riccia fluitans.</title>
        <authorList>
            <person name="Paukszto L."/>
            <person name="Sawicki J."/>
            <person name="Karawczyk K."/>
            <person name="Piernik-Szablinska J."/>
            <person name="Szczecinska M."/>
            <person name="Mazdziarz M."/>
        </authorList>
    </citation>
    <scope>NUCLEOTIDE SEQUENCE [LARGE SCALE GENOMIC DNA]</scope>
    <source>
        <strain evidence="11">Rf_01</strain>
        <tissue evidence="11">Aerial parts of the thallus</tissue>
    </source>
</reference>
<dbReference type="PROSITE" id="PS00366">
    <property type="entry name" value="URICASE"/>
    <property type="match status" value="1"/>
</dbReference>
<keyword evidence="12" id="KW-1185">Reference proteome</keyword>
<proteinExistence type="inferred from homology"/>
<dbReference type="FunFam" id="3.10.270.10:FF:000001">
    <property type="entry name" value="Uricase"/>
    <property type="match status" value="1"/>
</dbReference>
<dbReference type="SUPFAM" id="SSF55620">
    <property type="entry name" value="Tetrahydrobiopterin biosynthesis enzymes-like"/>
    <property type="match status" value="2"/>
</dbReference>
<dbReference type="PANTHER" id="PTHR42874:SF1">
    <property type="entry name" value="URICASE"/>
    <property type="match status" value="1"/>
</dbReference>
<feature type="binding site" evidence="9">
    <location>
        <position position="164"/>
    </location>
    <ligand>
        <name>urate</name>
        <dbReference type="ChEBI" id="CHEBI:17775"/>
    </ligand>
</feature>
<comment type="catalytic activity">
    <reaction evidence="7 10">
        <text>urate + O2 + H2O = 5-hydroxyisourate + H2O2</text>
        <dbReference type="Rhea" id="RHEA:21368"/>
        <dbReference type="ChEBI" id="CHEBI:15377"/>
        <dbReference type="ChEBI" id="CHEBI:15379"/>
        <dbReference type="ChEBI" id="CHEBI:16240"/>
        <dbReference type="ChEBI" id="CHEBI:17775"/>
        <dbReference type="ChEBI" id="CHEBI:18072"/>
        <dbReference type="EC" id="1.7.3.3"/>
    </reaction>
</comment>
<accession>A0ABD1XJ82</accession>
<name>A0ABD1XJ82_9MARC</name>
<feature type="active site" description="Charge relay system" evidence="8">
    <location>
        <position position="257"/>
    </location>
</feature>
<feature type="binding site" evidence="9">
    <location>
        <position position="229"/>
    </location>
    <ligand>
        <name>urate</name>
        <dbReference type="ChEBI" id="CHEBI:17775"/>
    </ligand>
</feature>
<organism evidence="11 12">
    <name type="scientific">Riccia fluitans</name>
    <dbReference type="NCBI Taxonomy" id="41844"/>
    <lineage>
        <taxon>Eukaryota</taxon>
        <taxon>Viridiplantae</taxon>
        <taxon>Streptophyta</taxon>
        <taxon>Embryophyta</taxon>
        <taxon>Marchantiophyta</taxon>
        <taxon>Marchantiopsida</taxon>
        <taxon>Marchantiidae</taxon>
        <taxon>Marchantiales</taxon>
        <taxon>Ricciaceae</taxon>
        <taxon>Riccia</taxon>
    </lineage>
</organism>
<dbReference type="Proteomes" id="UP001605036">
    <property type="component" value="Unassembled WGS sequence"/>
</dbReference>
<evidence type="ECO:0000256" key="2">
    <source>
        <dbReference type="ARBA" id="ARBA00004831"/>
    </source>
</evidence>
<feature type="binding site" evidence="9">
    <location>
        <position position="228"/>
    </location>
    <ligand>
        <name>urate</name>
        <dbReference type="ChEBI" id="CHEBI:17775"/>
    </ligand>
</feature>
<feature type="active site" description="Charge relay system" evidence="8">
    <location>
        <position position="62"/>
    </location>
</feature>
<evidence type="ECO:0000256" key="8">
    <source>
        <dbReference type="PIRSR" id="PIRSR000241-1"/>
    </source>
</evidence>
<dbReference type="GO" id="GO:0006144">
    <property type="term" value="P:purine nucleobase metabolic process"/>
    <property type="evidence" value="ECO:0007669"/>
    <property type="project" value="UniProtKB-KW"/>
</dbReference>
<evidence type="ECO:0000313" key="11">
    <source>
        <dbReference type="EMBL" id="KAL2609002.1"/>
    </source>
</evidence>
<comment type="subcellular location">
    <subcellularLocation>
        <location evidence="1 7">Peroxisome</location>
    </subcellularLocation>
</comment>
<dbReference type="InterPro" id="IPR002042">
    <property type="entry name" value="Uricase"/>
</dbReference>
<feature type="binding site" evidence="9">
    <location>
        <position position="62"/>
    </location>
    <ligand>
        <name>urate</name>
        <dbReference type="ChEBI" id="CHEBI:17775"/>
    </ligand>
</feature>